<dbReference type="GO" id="GO:0055090">
    <property type="term" value="P:acylglycerol homeostasis"/>
    <property type="evidence" value="ECO:0007669"/>
    <property type="project" value="TreeGrafter"/>
</dbReference>
<dbReference type="SUPFAM" id="SSF58113">
    <property type="entry name" value="Apolipoprotein A-I"/>
    <property type="match status" value="1"/>
</dbReference>
<dbReference type="GO" id="GO:0060228">
    <property type="term" value="F:phosphatidylcholine-sterol O-acyltransferase activator activity"/>
    <property type="evidence" value="ECO:0007669"/>
    <property type="project" value="TreeGrafter"/>
</dbReference>
<comment type="caution">
    <text evidence="7">The sequence shown here is derived from an EMBL/GenBank/DDBJ whole genome shotgun (WGS) entry which is preliminary data.</text>
</comment>
<evidence type="ECO:0000256" key="6">
    <source>
        <dbReference type="SAM" id="SignalP"/>
    </source>
</evidence>
<dbReference type="GO" id="GO:0034361">
    <property type="term" value="C:very-low-density lipoprotein particle"/>
    <property type="evidence" value="ECO:0007669"/>
    <property type="project" value="TreeGrafter"/>
</dbReference>
<evidence type="ECO:0000313" key="8">
    <source>
        <dbReference type="Proteomes" id="UP000824782"/>
    </source>
</evidence>
<dbReference type="GO" id="GO:0034362">
    <property type="term" value="C:low-density lipoprotein particle"/>
    <property type="evidence" value="ECO:0007669"/>
    <property type="project" value="TreeGrafter"/>
</dbReference>
<evidence type="ECO:0000256" key="5">
    <source>
        <dbReference type="ARBA" id="ARBA00023055"/>
    </source>
</evidence>
<gene>
    <name evidence="7" type="ORF">GDO81_014355</name>
</gene>
<feature type="signal peptide" evidence="6">
    <location>
        <begin position="1"/>
        <end position="19"/>
    </location>
</feature>
<accession>A0AAV7BA39</accession>
<reference evidence="7" key="1">
    <citation type="thesis" date="2020" institute="ProQuest LLC" country="789 East Eisenhower Parkway, Ann Arbor, MI, USA">
        <title>Comparative Genomics and Chromosome Evolution.</title>
        <authorList>
            <person name="Mudd A.B."/>
        </authorList>
    </citation>
    <scope>NUCLEOTIDE SEQUENCE</scope>
    <source>
        <strain evidence="7">237g6f4</strain>
        <tissue evidence="7">Blood</tissue>
    </source>
</reference>
<keyword evidence="2" id="KW-0162">Chylomicron</keyword>
<dbReference type="GO" id="GO:0033344">
    <property type="term" value="P:cholesterol efflux"/>
    <property type="evidence" value="ECO:0007669"/>
    <property type="project" value="TreeGrafter"/>
</dbReference>
<name>A0AAV7BA39_ENGPU</name>
<dbReference type="GO" id="GO:0034364">
    <property type="term" value="C:high-density lipoprotein particle"/>
    <property type="evidence" value="ECO:0007669"/>
    <property type="project" value="TreeGrafter"/>
</dbReference>
<keyword evidence="5" id="KW-0445">Lipid transport</keyword>
<keyword evidence="3 6" id="KW-0732">Signal</keyword>
<dbReference type="AlphaFoldDB" id="A0AAV7BA39"/>
<keyword evidence="8" id="KW-1185">Reference proteome</keyword>
<evidence type="ECO:0000256" key="1">
    <source>
        <dbReference type="ARBA" id="ARBA00022448"/>
    </source>
</evidence>
<evidence type="ECO:0000256" key="2">
    <source>
        <dbReference type="ARBA" id="ARBA00022513"/>
    </source>
</evidence>
<feature type="chain" id="PRO_5043978282" evidence="6">
    <location>
        <begin position="20"/>
        <end position="361"/>
    </location>
</feature>
<evidence type="ECO:0000313" key="7">
    <source>
        <dbReference type="EMBL" id="KAG8569302.1"/>
    </source>
</evidence>
<dbReference type="Proteomes" id="UP000824782">
    <property type="component" value="Unassembled WGS sequence"/>
</dbReference>
<dbReference type="GO" id="GO:1903561">
    <property type="term" value="C:extracellular vesicle"/>
    <property type="evidence" value="ECO:0007669"/>
    <property type="project" value="TreeGrafter"/>
</dbReference>
<keyword evidence="4" id="KW-0677">Repeat</keyword>
<dbReference type="EMBL" id="WNYA01000006">
    <property type="protein sequence ID" value="KAG8569302.1"/>
    <property type="molecule type" value="Genomic_DNA"/>
</dbReference>
<dbReference type="GO" id="GO:0033700">
    <property type="term" value="P:phospholipid efflux"/>
    <property type="evidence" value="ECO:0007669"/>
    <property type="project" value="TreeGrafter"/>
</dbReference>
<keyword evidence="1" id="KW-0813">Transport</keyword>
<organism evidence="7 8">
    <name type="scientific">Engystomops pustulosus</name>
    <name type="common">Tungara frog</name>
    <name type="synonym">Physalaemus pustulosus</name>
    <dbReference type="NCBI Taxonomy" id="76066"/>
    <lineage>
        <taxon>Eukaryota</taxon>
        <taxon>Metazoa</taxon>
        <taxon>Chordata</taxon>
        <taxon>Craniata</taxon>
        <taxon>Vertebrata</taxon>
        <taxon>Euteleostomi</taxon>
        <taxon>Amphibia</taxon>
        <taxon>Batrachia</taxon>
        <taxon>Anura</taxon>
        <taxon>Neobatrachia</taxon>
        <taxon>Hyloidea</taxon>
        <taxon>Leptodactylidae</taxon>
        <taxon>Leiuperinae</taxon>
        <taxon>Engystomops</taxon>
    </lineage>
</organism>
<dbReference type="GO" id="GO:0042627">
    <property type="term" value="C:chylomicron"/>
    <property type="evidence" value="ECO:0007669"/>
    <property type="project" value="UniProtKB-KW"/>
</dbReference>
<evidence type="ECO:0000256" key="4">
    <source>
        <dbReference type="ARBA" id="ARBA00022737"/>
    </source>
</evidence>
<sequence>MLAKVLAITLVCTIAGVLGDVASNILVDAILSYFDQSTLSTKDSTTSQVQVSDLSSVSNALALDGVKSLNADLLNKVSFFAKDIYEQVTQDSEKLQLELEQLKVKLLPYSEEVTRLLSRTTEELRITLNPYAEELQTQVETITLDFVKKLESINLDLTSGALSNSMMVSLVMYSQKLEAKTAECFIALKKVIGTCTEEVKKKIDLQVLSLYQSLSPLAGDMQSPLKKNLENLNYLMKKSVFLIEREILDTTATLEKQISLCATLLKEKNSLFFRNVRKTIALCLFNMNQKINGLKAIIAPYGEAIIKSVVSRVENLQNLLDASVAVSLIDQKDYLEKNIYDKINELLNSTLMTTPTRVVTE</sequence>
<dbReference type="InterPro" id="IPR050163">
    <property type="entry name" value="Apolipoprotein_A1/A4/E"/>
</dbReference>
<evidence type="ECO:0000256" key="3">
    <source>
        <dbReference type="ARBA" id="ARBA00022729"/>
    </source>
</evidence>
<dbReference type="GO" id="GO:0005543">
    <property type="term" value="F:phospholipid binding"/>
    <property type="evidence" value="ECO:0007669"/>
    <property type="project" value="TreeGrafter"/>
</dbReference>
<protein>
    <submittedName>
        <fullName evidence="7">Uncharacterized protein</fullName>
    </submittedName>
</protein>
<dbReference type="GO" id="GO:0008203">
    <property type="term" value="P:cholesterol metabolic process"/>
    <property type="evidence" value="ECO:0007669"/>
    <property type="project" value="TreeGrafter"/>
</dbReference>
<dbReference type="GO" id="GO:0120020">
    <property type="term" value="F:cholesterol transfer activity"/>
    <property type="evidence" value="ECO:0007669"/>
    <property type="project" value="TreeGrafter"/>
</dbReference>
<dbReference type="PANTHER" id="PTHR18976">
    <property type="entry name" value="APOLIPOPROTEIN"/>
    <property type="match status" value="1"/>
</dbReference>
<dbReference type="Gene3D" id="1.20.120.20">
    <property type="entry name" value="Apolipoprotein"/>
    <property type="match status" value="2"/>
</dbReference>
<proteinExistence type="predicted"/>
<dbReference type="PANTHER" id="PTHR18976:SF1">
    <property type="entry name" value="APOLIPOPROTEIN A-IV"/>
    <property type="match status" value="1"/>
</dbReference>